<evidence type="ECO:0000256" key="9">
    <source>
        <dbReference type="PIRSR" id="PIRSR016262-3"/>
    </source>
</evidence>
<gene>
    <name evidence="5 11" type="primary">lipB</name>
    <name evidence="11" type="ORF">DK880_00660</name>
</gene>
<evidence type="ECO:0000313" key="11">
    <source>
        <dbReference type="EMBL" id="AWN81974.1"/>
    </source>
</evidence>
<evidence type="ECO:0000256" key="4">
    <source>
        <dbReference type="ARBA" id="ARBA00024732"/>
    </source>
</evidence>
<feature type="domain" description="BPL/LPL catalytic" evidence="10">
    <location>
        <begin position="45"/>
        <end position="234"/>
    </location>
</feature>
<protein>
    <recommendedName>
        <fullName evidence="5 6">Octanoyltransferase</fullName>
        <ecNumber evidence="5 6">2.3.1.181</ecNumber>
    </recommendedName>
    <alternativeName>
        <fullName evidence="5">Lipoate-protein ligase B</fullName>
    </alternativeName>
    <alternativeName>
        <fullName evidence="5">Lipoyl/octanoyl transferase</fullName>
    </alternativeName>
    <alternativeName>
        <fullName evidence="5">Octanoyl-[acyl-carrier-protein]-protein N-octanoyltransferase</fullName>
    </alternativeName>
</protein>
<keyword evidence="2 5" id="KW-0808">Transferase</keyword>
<keyword evidence="5" id="KW-0963">Cytoplasm</keyword>
<evidence type="ECO:0000256" key="6">
    <source>
        <dbReference type="PIRNR" id="PIRNR016262"/>
    </source>
</evidence>
<dbReference type="RefSeq" id="WP_109997377.1">
    <property type="nucleotide sequence ID" value="NZ_CP029619.1"/>
</dbReference>
<feature type="binding site" evidence="5 8">
    <location>
        <begin position="90"/>
        <end position="97"/>
    </location>
    <ligand>
        <name>substrate</name>
    </ligand>
</feature>
<dbReference type="PANTHER" id="PTHR10993">
    <property type="entry name" value="OCTANOYLTRANSFERASE"/>
    <property type="match status" value="1"/>
</dbReference>
<dbReference type="SUPFAM" id="SSF55681">
    <property type="entry name" value="Class II aaRS and biotin synthetases"/>
    <property type="match status" value="1"/>
</dbReference>
<proteinExistence type="inferred from homology"/>
<feature type="binding site" evidence="5 8">
    <location>
        <begin position="178"/>
        <end position="180"/>
    </location>
    <ligand>
        <name>substrate</name>
    </ligand>
</feature>
<comment type="function">
    <text evidence="4 5 6">Catalyzes the transfer of endogenously produced octanoic acid from octanoyl-acyl-carrier-protein onto the lipoyl domains of lipoate-dependent enzymes. Lipoyl-ACP can also act as a substrate although octanoyl-ACP is likely to be the physiological substrate.</text>
</comment>
<name>A0A2Z3LHQ1_9BACT</name>
<comment type="miscellaneous">
    <text evidence="5">In the reaction, the free carboxyl group of octanoic acid is attached via an amide linkage to the epsilon-amino group of a specific lysine residue of lipoyl domains of lipoate-dependent enzymes.</text>
</comment>
<dbReference type="KEGG" id="cher:DK880_00660"/>
<dbReference type="EC" id="2.3.1.181" evidence="5 6"/>
<dbReference type="UniPathway" id="UPA00538">
    <property type="reaction ID" value="UER00592"/>
</dbReference>
<dbReference type="GO" id="GO:0005737">
    <property type="term" value="C:cytoplasm"/>
    <property type="evidence" value="ECO:0007669"/>
    <property type="project" value="UniProtKB-SubCell"/>
</dbReference>
<dbReference type="OrthoDB" id="9787061at2"/>
<sequence length="234" mass="26477">MIRNKAIGIKSLGLISYETAYRIQELYYKNILEKKKNGFANYSGQCSPNYLLFCEHPPTYTIGSSGSTEQLLVDTVVLKKQSIALYQTNRGGGITYHGPGQLIAYFIIDLENFFTSIDRYLRLLEEAVIETLAYFHIIATQLPGLTGVWIKAANTQPHLDSKICSIGIRVSRWITMHGLALNVNNDLEPFKQIIPCGISTKKVTSIQQEIQRTTCIKRVTAVLEKIILEKFYYS</sequence>
<dbReference type="InterPro" id="IPR000544">
    <property type="entry name" value="Octanoyltransferase"/>
</dbReference>
<dbReference type="EMBL" id="CP029619">
    <property type="protein sequence ID" value="AWN81974.1"/>
    <property type="molecule type" value="Genomic_DNA"/>
</dbReference>
<comment type="pathway">
    <text evidence="1 5 6">Protein modification; protein lipoylation via endogenous pathway; protein N(6)-(lipoyl)lysine from octanoyl-[acyl-carrier-protein]: step 1/2.</text>
</comment>
<comment type="similarity">
    <text evidence="5 6">Belongs to the LipB family.</text>
</comment>
<dbReference type="InterPro" id="IPR004143">
    <property type="entry name" value="BPL_LPL_catalytic"/>
</dbReference>
<comment type="subcellular location">
    <subcellularLocation>
        <location evidence="5">Cytoplasm</location>
    </subcellularLocation>
</comment>
<evidence type="ECO:0000256" key="7">
    <source>
        <dbReference type="PIRSR" id="PIRSR016262-1"/>
    </source>
</evidence>
<evidence type="ECO:0000256" key="1">
    <source>
        <dbReference type="ARBA" id="ARBA00004821"/>
    </source>
</evidence>
<accession>A0A2Z3LHQ1</accession>
<dbReference type="AlphaFoldDB" id="A0A2Z3LHQ1"/>
<reference evidence="11 12" key="1">
    <citation type="submission" date="2018-05" db="EMBL/GenBank/DDBJ databases">
        <title>Candidatus Cardinium hertigii Genome Assembly.</title>
        <authorList>
            <person name="Showmaker K.C."/>
            <person name="Walden K.O."/>
            <person name="Fields C.J."/>
            <person name="Lambert K.N."/>
            <person name="Hudson M.E."/>
        </authorList>
    </citation>
    <scope>NUCLEOTIDE SEQUENCE [LARGE SCALE GENOMIC DNA]</scope>
    <source>
        <strain evidence="12">cHgTN10</strain>
    </source>
</reference>
<comment type="catalytic activity">
    <reaction evidence="5 6">
        <text>octanoyl-[ACP] + L-lysyl-[protein] = N(6)-octanoyl-L-lysyl-[protein] + holo-[ACP] + H(+)</text>
        <dbReference type="Rhea" id="RHEA:17665"/>
        <dbReference type="Rhea" id="RHEA-COMP:9636"/>
        <dbReference type="Rhea" id="RHEA-COMP:9685"/>
        <dbReference type="Rhea" id="RHEA-COMP:9752"/>
        <dbReference type="Rhea" id="RHEA-COMP:9928"/>
        <dbReference type="ChEBI" id="CHEBI:15378"/>
        <dbReference type="ChEBI" id="CHEBI:29969"/>
        <dbReference type="ChEBI" id="CHEBI:64479"/>
        <dbReference type="ChEBI" id="CHEBI:78463"/>
        <dbReference type="ChEBI" id="CHEBI:78809"/>
        <dbReference type="EC" id="2.3.1.181"/>
    </reaction>
</comment>
<evidence type="ECO:0000259" key="10">
    <source>
        <dbReference type="PROSITE" id="PS51733"/>
    </source>
</evidence>
<dbReference type="PROSITE" id="PS51733">
    <property type="entry name" value="BPL_LPL_CATALYTIC"/>
    <property type="match status" value="1"/>
</dbReference>
<dbReference type="Proteomes" id="UP000245872">
    <property type="component" value="Chromosome"/>
</dbReference>
<dbReference type="InterPro" id="IPR045864">
    <property type="entry name" value="aa-tRNA-synth_II/BPL/LPL"/>
</dbReference>
<dbReference type="Gene3D" id="3.30.930.10">
    <property type="entry name" value="Bira Bifunctional Protein, Domain 2"/>
    <property type="match status" value="1"/>
</dbReference>
<evidence type="ECO:0000256" key="3">
    <source>
        <dbReference type="ARBA" id="ARBA00023315"/>
    </source>
</evidence>
<evidence type="ECO:0000256" key="5">
    <source>
        <dbReference type="HAMAP-Rule" id="MF_00013"/>
    </source>
</evidence>
<feature type="active site" description="Acyl-thioester intermediate" evidence="5 7">
    <location>
        <position position="196"/>
    </location>
</feature>
<organism evidence="11 12">
    <name type="scientific">Candidatus Cardinium hertigii</name>
    <dbReference type="NCBI Taxonomy" id="247481"/>
    <lineage>
        <taxon>Bacteria</taxon>
        <taxon>Pseudomonadati</taxon>
        <taxon>Bacteroidota</taxon>
        <taxon>Cytophagia</taxon>
        <taxon>Cytophagales</taxon>
        <taxon>Amoebophilaceae</taxon>
        <taxon>Candidatus Cardinium</taxon>
    </lineage>
</organism>
<dbReference type="Pfam" id="PF21948">
    <property type="entry name" value="LplA-B_cat"/>
    <property type="match status" value="1"/>
</dbReference>
<dbReference type="PIRSF" id="PIRSF016262">
    <property type="entry name" value="LPLase"/>
    <property type="match status" value="1"/>
</dbReference>
<dbReference type="PANTHER" id="PTHR10993:SF7">
    <property type="entry name" value="LIPOYLTRANSFERASE 2, MITOCHONDRIAL-RELATED"/>
    <property type="match status" value="1"/>
</dbReference>
<dbReference type="InterPro" id="IPR020605">
    <property type="entry name" value="Octanoyltransferase_CS"/>
</dbReference>
<dbReference type="HAMAP" id="MF_00013">
    <property type="entry name" value="LipB"/>
    <property type="match status" value="1"/>
</dbReference>
<keyword evidence="12" id="KW-1185">Reference proteome</keyword>
<feature type="binding site" evidence="5 8">
    <location>
        <begin position="165"/>
        <end position="167"/>
    </location>
    <ligand>
        <name>substrate</name>
    </ligand>
</feature>
<dbReference type="PROSITE" id="PS01313">
    <property type="entry name" value="LIPB"/>
    <property type="match status" value="1"/>
</dbReference>
<feature type="site" description="Lowers pKa of active site Cys" evidence="5 9">
    <location>
        <position position="162"/>
    </location>
</feature>
<dbReference type="GO" id="GO:0009249">
    <property type="term" value="P:protein lipoylation"/>
    <property type="evidence" value="ECO:0007669"/>
    <property type="project" value="InterPro"/>
</dbReference>
<dbReference type="CDD" id="cd16444">
    <property type="entry name" value="LipB"/>
    <property type="match status" value="1"/>
</dbReference>
<dbReference type="GO" id="GO:0033819">
    <property type="term" value="F:lipoyl(octanoyl) transferase activity"/>
    <property type="evidence" value="ECO:0007669"/>
    <property type="project" value="UniProtKB-EC"/>
</dbReference>
<dbReference type="NCBIfam" id="NF010925">
    <property type="entry name" value="PRK14345.1"/>
    <property type="match status" value="1"/>
</dbReference>
<keyword evidence="3 5" id="KW-0012">Acyltransferase</keyword>
<evidence type="ECO:0000313" key="12">
    <source>
        <dbReference type="Proteomes" id="UP000245872"/>
    </source>
</evidence>
<evidence type="ECO:0000256" key="8">
    <source>
        <dbReference type="PIRSR" id="PIRSR016262-2"/>
    </source>
</evidence>
<dbReference type="NCBIfam" id="TIGR00214">
    <property type="entry name" value="lipB"/>
    <property type="match status" value="1"/>
</dbReference>
<evidence type="ECO:0000256" key="2">
    <source>
        <dbReference type="ARBA" id="ARBA00022679"/>
    </source>
</evidence>